<evidence type="ECO:0000313" key="3">
    <source>
        <dbReference type="Proteomes" id="UP000031803"/>
    </source>
</evidence>
<dbReference type="KEGG" id="vg:26625680"/>
<sequence length="95" mass="10976">MFESIAAQVIAGVTIAAIVGILGWFLLLKKLEIKLSQLEEEFNKSFNSMDKRVVLLEEHLRQQTEINYSLRSELQIMNVKFSNLLDNLERLLPNK</sequence>
<evidence type="ECO:0000256" key="1">
    <source>
        <dbReference type="SAM" id="Phobius"/>
    </source>
</evidence>
<organism evidence="2 3">
    <name type="scientific">Vibrio phage phi 1</name>
    <dbReference type="NCBI Taxonomy" id="1589297"/>
    <lineage>
        <taxon>Viruses</taxon>
        <taxon>Duplodnaviria</taxon>
        <taxon>Heunggongvirae</taxon>
        <taxon>Uroviricota</taxon>
        <taxon>Caudoviricetes</taxon>
        <taxon>Schitoviridae</taxon>
        <taxon>Pacinivirus</taxon>
        <taxon>Pacinivirus phi1</taxon>
    </lineage>
</organism>
<feature type="transmembrane region" description="Helical" evidence="1">
    <location>
        <begin position="6"/>
        <end position="28"/>
    </location>
</feature>
<keyword evidence="1" id="KW-1133">Transmembrane helix</keyword>
<gene>
    <name evidence="2" type="ORF">SBVP1_0084</name>
</gene>
<dbReference type="Proteomes" id="UP000031803">
    <property type="component" value="Segment"/>
</dbReference>
<dbReference type="GeneID" id="26625680"/>
<dbReference type="OrthoDB" id="36791at10239"/>
<protein>
    <submittedName>
        <fullName evidence="2">Uncharacterized protein</fullName>
    </submittedName>
</protein>
<dbReference type="EMBL" id="KP280062">
    <property type="protein sequence ID" value="AJF40742.1"/>
    <property type="molecule type" value="Genomic_DNA"/>
</dbReference>
<dbReference type="RefSeq" id="YP_009198602.1">
    <property type="nucleotide sequence ID" value="NC_028799.1"/>
</dbReference>
<keyword evidence="3" id="KW-1185">Reference proteome</keyword>
<name>A0A0B5H2P4_9CAUD</name>
<reference evidence="2 3" key="1">
    <citation type="submission" date="2014-12" db="EMBL/GenBank/DDBJ databases">
        <title>Complete genome sequences of three Vibrio cholerae specific bacteriophages.</title>
        <authorList>
            <person name="Bhandare S.G."/>
            <person name="Warry A."/>
            <person name="Emes R.D."/>
            <person name="Hooton S.P.T."/>
            <person name="Barrow P.A."/>
            <person name="Atterbury R.J."/>
        </authorList>
    </citation>
    <scope>NUCLEOTIDE SEQUENCE [LARGE SCALE GENOMIC DNA]</scope>
</reference>
<accession>A0A0B5H2P4</accession>
<keyword evidence="1" id="KW-0472">Membrane</keyword>
<keyword evidence="1" id="KW-0812">Transmembrane</keyword>
<evidence type="ECO:0000313" key="2">
    <source>
        <dbReference type="EMBL" id="AJF40742.1"/>
    </source>
</evidence>
<proteinExistence type="predicted"/>